<accession>A0ABW4UY08</accession>
<dbReference type="EMBL" id="JBHUGF010000010">
    <property type="protein sequence ID" value="MFD1991060.1"/>
    <property type="molecule type" value="Genomic_DNA"/>
</dbReference>
<evidence type="ECO:0000313" key="1">
    <source>
        <dbReference type="EMBL" id="MFD1991060.1"/>
    </source>
</evidence>
<organism evidence="1 2">
    <name type="scientific">Paenibacillus nicotianae</name>
    <dbReference type="NCBI Taxonomy" id="1526551"/>
    <lineage>
        <taxon>Bacteria</taxon>
        <taxon>Bacillati</taxon>
        <taxon>Bacillota</taxon>
        <taxon>Bacilli</taxon>
        <taxon>Bacillales</taxon>
        <taxon>Paenibacillaceae</taxon>
        <taxon>Paenibacillus</taxon>
    </lineage>
</organism>
<sequence length="89" mass="10520">MKFKIVLLTTVFSLALFITMIQPQPIYAEPSNQSDSVLKERLMKQYGLTPHEEMEPYNSHSDYGISKKIDKNYSYPFLLTTFIRLYCRF</sequence>
<reference evidence="2" key="1">
    <citation type="journal article" date="2019" name="Int. J. Syst. Evol. Microbiol.">
        <title>The Global Catalogue of Microorganisms (GCM) 10K type strain sequencing project: providing services to taxonomists for standard genome sequencing and annotation.</title>
        <authorList>
            <consortium name="The Broad Institute Genomics Platform"/>
            <consortium name="The Broad Institute Genome Sequencing Center for Infectious Disease"/>
            <person name="Wu L."/>
            <person name="Ma J."/>
        </authorList>
    </citation>
    <scope>NUCLEOTIDE SEQUENCE [LARGE SCALE GENOMIC DNA]</scope>
    <source>
        <strain evidence="2">CGMCC 1.15067</strain>
    </source>
</reference>
<dbReference type="RefSeq" id="WP_204824696.1">
    <property type="nucleotide sequence ID" value="NZ_JBHUGF010000010.1"/>
</dbReference>
<gene>
    <name evidence="1" type="ORF">ACFSGI_13880</name>
</gene>
<protein>
    <submittedName>
        <fullName evidence="1">Uncharacterized protein</fullName>
    </submittedName>
</protein>
<evidence type="ECO:0000313" key="2">
    <source>
        <dbReference type="Proteomes" id="UP001597403"/>
    </source>
</evidence>
<dbReference type="Proteomes" id="UP001597403">
    <property type="component" value="Unassembled WGS sequence"/>
</dbReference>
<name>A0ABW4UY08_9BACL</name>
<proteinExistence type="predicted"/>
<comment type="caution">
    <text evidence="1">The sequence shown here is derived from an EMBL/GenBank/DDBJ whole genome shotgun (WGS) entry which is preliminary data.</text>
</comment>
<keyword evidence="2" id="KW-1185">Reference proteome</keyword>